<name>A0A8H3B2T1_9AGAM</name>
<dbReference type="EMBL" id="CAJMWS010000468">
    <property type="protein sequence ID" value="CAE6446059.1"/>
    <property type="molecule type" value="Genomic_DNA"/>
</dbReference>
<organism evidence="1 2">
    <name type="scientific">Rhizoctonia solani</name>
    <dbReference type="NCBI Taxonomy" id="456999"/>
    <lineage>
        <taxon>Eukaryota</taxon>
        <taxon>Fungi</taxon>
        <taxon>Dikarya</taxon>
        <taxon>Basidiomycota</taxon>
        <taxon>Agaricomycotina</taxon>
        <taxon>Agaricomycetes</taxon>
        <taxon>Cantharellales</taxon>
        <taxon>Ceratobasidiaceae</taxon>
        <taxon>Rhizoctonia</taxon>
    </lineage>
</organism>
<evidence type="ECO:0000313" key="1">
    <source>
        <dbReference type="EMBL" id="CAE6446059.1"/>
    </source>
</evidence>
<gene>
    <name evidence="1" type="ORF">RDB_LOCUS138349</name>
</gene>
<evidence type="ECO:0000313" key="2">
    <source>
        <dbReference type="Proteomes" id="UP000663846"/>
    </source>
</evidence>
<dbReference type="AlphaFoldDB" id="A0A8H3B2T1"/>
<sequence length="545" mass="61705">MNSANDSDEAFPDIEIIIEFDLEEEFVEPEDQNVIVTNVVDNPHETPDQGTDAPHILPSSSSCYFDRGLLGNYRFQRYDSPGTFTGCLRRLDPDSNGQRVHYIDSGQLRSALRRSSHCTFRTLAHGGCVAIPFVPEIRAWTVEARTIEFDMKTPKDFKCIFRGVIQTCGTWEEVARDCEPFKKPAHDNYIVSRFLNPSSCEILIAGLVHEDFALSDQALVKCVSDACTGLKHKIYFEWLNRKDGTSGLPGHISWVELGTHPLGFFSLFVPEAVHDRLYFTDYDNSILHDETTVRKAIKAIRATQRQLNNRRDPATNVLPSDHTQELDWSTVTTLNLNKLSKIVGTKRPFSQKTVMYGHSASEVAKIFNWDEPVKHLVNGRNQGIPQPRPKPRGMKHRAEWLHRSAFSFGGLGVKRLSAENSQQVKNLIFGSVEANTSMIRAENTMKRLAIKTSEVLNLAPESEVILGRVRTSAELVQSNSQTGDRCIWLASKLKYGMEFDASLLSQNLGVIQRTVKFDPFSRKVPLRFEVQLDEMVENAWVRSFK</sequence>
<accession>A0A8H3B2T1</accession>
<dbReference type="Proteomes" id="UP000663846">
    <property type="component" value="Unassembled WGS sequence"/>
</dbReference>
<protein>
    <submittedName>
        <fullName evidence="1">Uncharacterized protein</fullName>
    </submittedName>
</protein>
<comment type="caution">
    <text evidence="1">The sequence shown here is derived from an EMBL/GenBank/DDBJ whole genome shotgun (WGS) entry which is preliminary data.</text>
</comment>
<reference evidence="1" key="1">
    <citation type="submission" date="2021-01" db="EMBL/GenBank/DDBJ databases">
        <authorList>
            <person name="Kaushik A."/>
        </authorList>
    </citation>
    <scope>NUCLEOTIDE SEQUENCE</scope>
    <source>
        <strain evidence="1">AG1-1C</strain>
    </source>
</reference>
<proteinExistence type="predicted"/>